<dbReference type="Gene3D" id="3.40.1010.10">
    <property type="entry name" value="Cobalt-precorrin-4 Transmethylase, Domain 1"/>
    <property type="match status" value="1"/>
</dbReference>
<name>A0A813UKN1_9BILA</name>
<dbReference type="UniPathway" id="UPA00559"/>
<reference evidence="11" key="1">
    <citation type="submission" date="2021-02" db="EMBL/GenBank/DDBJ databases">
        <authorList>
            <person name="Nowell W R."/>
        </authorList>
    </citation>
    <scope>NUCLEOTIDE SEQUENCE</scope>
</reference>
<dbReference type="GO" id="GO:0032259">
    <property type="term" value="P:methylation"/>
    <property type="evidence" value="ECO:0007669"/>
    <property type="project" value="UniProtKB-KW"/>
</dbReference>
<dbReference type="Pfam" id="PF00590">
    <property type="entry name" value="TP_methylase"/>
    <property type="match status" value="1"/>
</dbReference>
<evidence type="ECO:0000259" key="10">
    <source>
        <dbReference type="Pfam" id="PF00590"/>
    </source>
</evidence>
<evidence type="ECO:0000313" key="11">
    <source>
        <dbReference type="EMBL" id="CAF0824038.1"/>
    </source>
</evidence>
<evidence type="ECO:0000256" key="1">
    <source>
        <dbReference type="ARBA" id="ARBA00004006"/>
    </source>
</evidence>
<evidence type="ECO:0000256" key="4">
    <source>
        <dbReference type="ARBA" id="ARBA00011927"/>
    </source>
</evidence>
<comment type="catalytic activity">
    <reaction evidence="8">
        <text>2-[(3S)-amino-3-carboxypropyl]-L-histidyl-[translation elongation factor 2] + 4 S-adenosyl-L-methionine = diphthine methyl ester-[translation elongation factor 2] + 4 S-adenosyl-L-homocysteine + 3 H(+)</text>
        <dbReference type="Rhea" id="RHEA:42652"/>
        <dbReference type="Rhea" id="RHEA-COMP:9749"/>
        <dbReference type="Rhea" id="RHEA-COMP:10173"/>
        <dbReference type="ChEBI" id="CHEBI:15378"/>
        <dbReference type="ChEBI" id="CHEBI:57856"/>
        <dbReference type="ChEBI" id="CHEBI:59789"/>
        <dbReference type="ChEBI" id="CHEBI:73995"/>
        <dbReference type="ChEBI" id="CHEBI:79005"/>
        <dbReference type="EC" id="2.1.1.314"/>
    </reaction>
</comment>
<accession>A0A813UKN1</accession>
<evidence type="ECO:0000256" key="2">
    <source>
        <dbReference type="ARBA" id="ARBA00005156"/>
    </source>
</evidence>
<dbReference type="InterPro" id="IPR004551">
    <property type="entry name" value="Dphthn_synthase"/>
</dbReference>
<feature type="binding site" evidence="9">
    <location>
        <position position="84"/>
    </location>
    <ligand>
        <name>S-adenosyl-L-methionine</name>
        <dbReference type="ChEBI" id="CHEBI:59789"/>
    </ligand>
</feature>
<dbReference type="InterPro" id="IPR035996">
    <property type="entry name" value="4pyrrol_Methylase_sf"/>
</dbReference>
<dbReference type="Gene3D" id="3.30.950.10">
    <property type="entry name" value="Methyltransferase, Cobalt-precorrin-4 Transmethylase, Domain 2"/>
    <property type="match status" value="1"/>
</dbReference>
<feature type="binding site" evidence="9">
    <location>
        <begin position="112"/>
        <end position="113"/>
    </location>
    <ligand>
        <name>S-adenosyl-L-methionine</name>
        <dbReference type="ChEBI" id="CHEBI:59789"/>
    </ligand>
</feature>
<gene>
    <name evidence="11" type="ORF">SEV965_LOCUS1768</name>
</gene>
<dbReference type="FunFam" id="3.40.1010.10:FF:000004">
    <property type="entry name" value="Putative diphthine synthase"/>
    <property type="match status" value="1"/>
</dbReference>
<dbReference type="NCBIfam" id="TIGR00522">
    <property type="entry name" value="dph5"/>
    <property type="match status" value="1"/>
</dbReference>
<dbReference type="FunFam" id="3.30.950.10:FF:000004">
    <property type="entry name" value="Diphthine synthase putative"/>
    <property type="match status" value="1"/>
</dbReference>
<dbReference type="InterPro" id="IPR000878">
    <property type="entry name" value="4pyrrol_Mease"/>
</dbReference>
<feature type="binding site" evidence="9">
    <location>
        <position position="163"/>
    </location>
    <ligand>
        <name>S-adenosyl-L-methionine</name>
        <dbReference type="ChEBI" id="CHEBI:59789"/>
    </ligand>
</feature>
<dbReference type="PIRSF" id="PIRSF036432">
    <property type="entry name" value="Diphthine_synth"/>
    <property type="match status" value="1"/>
</dbReference>
<organism evidence="11 12">
    <name type="scientific">Rotaria sordida</name>
    <dbReference type="NCBI Taxonomy" id="392033"/>
    <lineage>
        <taxon>Eukaryota</taxon>
        <taxon>Metazoa</taxon>
        <taxon>Spiralia</taxon>
        <taxon>Gnathifera</taxon>
        <taxon>Rotifera</taxon>
        <taxon>Eurotatoria</taxon>
        <taxon>Bdelloidea</taxon>
        <taxon>Philodinida</taxon>
        <taxon>Philodinidae</taxon>
        <taxon>Rotaria</taxon>
    </lineage>
</organism>
<comment type="pathway">
    <text evidence="2">Protein modification; peptidyl-diphthamide biosynthesis.</text>
</comment>
<sequence length="286" mass="32282">MLYFIGLGLADVDDLTVKGLRIIKNCKEVYLETYTTILQIDQKTLEEYLGIQIIPADRELVELSADTILNNARDHDVAFLVGGDPLSATTHTDLILRAVELNIPYKVIHNASIMNAIGSCGLQLYHFGETVSIVFWTDTWRPTSFCEKIVANRRRGLHTLCLLDIKIKEQDEASYMKKKKTYLPPRFMATSQAASQILESAKQLQVEDIINDNTLCVGAARIGWSDEKFVTTTLRRMADEVDLGRPLHSLVIVGQLHPLEIDYLKIHAIESSFDQLVLENNQSLNH</sequence>
<dbReference type="InterPro" id="IPR014776">
    <property type="entry name" value="4pyrrole_Mease_sub2"/>
</dbReference>
<feature type="domain" description="Tetrapyrrole methylase" evidence="10">
    <location>
        <begin position="1"/>
        <end position="237"/>
    </location>
</feature>
<evidence type="ECO:0000313" key="12">
    <source>
        <dbReference type="Proteomes" id="UP000663889"/>
    </source>
</evidence>
<keyword evidence="6" id="KW-0808">Transferase</keyword>
<dbReference type="PANTHER" id="PTHR10882">
    <property type="entry name" value="DIPHTHINE SYNTHASE"/>
    <property type="match status" value="1"/>
</dbReference>
<dbReference type="AlphaFoldDB" id="A0A813UKN1"/>
<dbReference type="SUPFAM" id="SSF53790">
    <property type="entry name" value="Tetrapyrrole methylase"/>
    <property type="match status" value="1"/>
</dbReference>
<evidence type="ECO:0000256" key="3">
    <source>
        <dbReference type="ARBA" id="ARBA00006729"/>
    </source>
</evidence>
<dbReference type="Proteomes" id="UP000663889">
    <property type="component" value="Unassembled WGS sequence"/>
</dbReference>
<dbReference type="EMBL" id="CAJNOU010000035">
    <property type="protein sequence ID" value="CAF0824038.1"/>
    <property type="molecule type" value="Genomic_DNA"/>
</dbReference>
<protein>
    <recommendedName>
        <fullName evidence="4">diphthine methyl ester synthase</fullName>
        <ecNumber evidence="4">2.1.1.314</ecNumber>
    </recommendedName>
</protein>
<keyword evidence="5" id="KW-0489">Methyltransferase</keyword>
<dbReference type="PANTHER" id="PTHR10882:SF0">
    <property type="entry name" value="DIPHTHINE METHYL ESTER SYNTHASE"/>
    <property type="match status" value="1"/>
</dbReference>
<dbReference type="GO" id="GO:0141133">
    <property type="term" value="F:diphthine methyl ester synthase activity"/>
    <property type="evidence" value="ECO:0007669"/>
    <property type="project" value="UniProtKB-EC"/>
</dbReference>
<keyword evidence="7 9" id="KW-0949">S-adenosyl-L-methionine</keyword>
<dbReference type="EC" id="2.1.1.314" evidence="4"/>
<comment type="similarity">
    <text evidence="3">Belongs to the diphthine synthase family.</text>
</comment>
<dbReference type="InterPro" id="IPR014777">
    <property type="entry name" value="4pyrrole_Mease_sub1"/>
</dbReference>
<evidence type="ECO:0000256" key="9">
    <source>
        <dbReference type="PIRSR" id="PIRSR036432-1"/>
    </source>
</evidence>
<evidence type="ECO:0000256" key="8">
    <source>
        <dbReference type="ARBA" id="ARBA00048752"/>
    </source>
</evidence>
<evidence type="ECO:0000256" key="7">
    <source>
        <dbReference type="ARBA" id="ARBA00022691"/>
    </source>
</evidence>
<feature type="binding site" evidence="9">
    <location>
        <position position="248"/>
    </location>
    <ligand>
        <name>S-adenosyl-L-methionine</name>
        <dbReference type="ChEBI" id="CHEBI:59789"/>
    </ligand>
</feature>
<evidence type="ECO:0000256" key="6">
    <source>
        <dbReference type="ARBA" id="ARBA00022679"/>
    </source>
</evidence>
<comment type="function">
    <text evidence="1">S-adenosyl-L-methionine-dependent methyltransferase that catalyzes four methylations of the modified target histidine residue in translation elongation factor 2 (EF-2), to form an intermediate called diphthine methyl ester. The four successive methylation reactions represent the second step of diphthamide biosynthesis.</text>
</comment>
<feature type="binding site" evidence="9">
    <location>
        <position position="9"/>
    </location>
    <ligand>
        <name>S-adenosyl-L-methionine</name>
        <dbReference type="ChEBI" id="CHEBI:59789"/>
    </ligand>
</feature>
<dbReference type="GO" id="GO:0017183">
    <property type="term" value="P:protein histidyl modification to diphthamide"/>
    <property type="evidence" value="ECO:0007669"/>
    <property type="project" value="UniProtKB-UniPathway"/>
</dbReference>
<evidence type="ECO:0000256" key="5">
    <source>
        <dbReference type="ARBA" id="ARBA00022603"/>
    </source>
</evidence>
<dbReference type="CDD" id="cd11647">
    <property type="entry name" value="DHP5_DphB"/>
    <property type="match status" value="1"/>
</dbReference>
<comment type="caution">
    <text evidence="11">The sequence shown here is derived from an EMBL/GenBank/DDBJ whole genome shotgun (WGS) entry which is preliminary data.</text>
</comment>
<proteinExistence type="inferred from homology"/>